<dbReference type="InterPro" id="IPR018497">
    <property type="entry name" value="Peptidase_M13_C"/>
</dbReference>
<feature type="domain" description="Peptidase M13 C-terminal" evidence="9">
    <location>
        <begin position="595"/>
        <end position="728"/>
    </location>
</feature>
<sequence length="774" mass="87508">MSENQPEHELLPLPQLSFAQQPPPSFPEGPNQGQLLQGPTQPSPSEPGPGDRTRQWRQWGRSRRRLVLLVLLGSLLCAILILVYCSKPNGPTQSNESTGTENVTQCLSQACQMASFRLSSSVDPFTQPCDYFRFTCGADSPSDLPRQQKSQGTAEMGTKNKEKNLDGNLSGGKILDRKTALMQFLKEALESSSECGSAVQKAKDFYRSCMDTKSIESAGVEPFLTLVQQLGGWGVSDQWNHSDFNATLNVLAQRYASFPFFNLYVGRDPNEVIRGIARKYIQIDEPDLLFPTEWDTMLQKSIAKTQTLQPFLVLCQRYMVLLGVSPSNSTHHVGVFVALSSELARATSPRSYRLLNGQLYQLITVQQLNNQAPIIDWLGCLQAVFHPHAVRPEDHVLLHNLPYIMQMSRVIQNWLRKQEFRSSGPLRTFMLFNLLHTFTPALDSRFRETVRTFFAALGNTEPEVQRWKHCVTETEKGFDAVLTHILADMVSHREPEEMLENIFSIFKSKFNSLHWGDNISRPSVMQKVHSLTPRLWTQTKNPEEIDLLYSKVTIGTRYFSNYIELLSLQRERRNRLFSQAEVVHVLSVRPFLSGNEVRFPLGMFVPPFFHPTYPRAMNYGLLGTFIVMDIFHLLLDDYSVNAAVQAMAECVWAHYLTANGTSHGGTNAPRLSATQQREIWLQYSALHVAFEAYQQSLQKHPRESSLSHLSLSRLFLTAFAQVNCDNQPYGESMPFEPSFLITVLCSTSKLCPATLECPSKTQVHSLNACLQPSS</sequence>
<dbReference type="InterPro" id="IPR024079">
    <property type="entry name" value="MetalloPept_cat_dom_sf"/>
</dbReference>
<dbReference type="GO" id="GO:0005886">
    <property type="term" value="C:plasma membrane"/>
    <property type="evidence" value="ECO:0007669"/>
    <property type="project" value="TreeGrafter"/>
</dbReference>
<feature type="compositionally biased region" description="Basic and acidic residues" evidence="7">
    <location>
        <begin position="1"/>
        <end position="10"/>
    </location>
</feature>
<keyword evidence="5" id="KW-0862">Zinc</keyword>
<organism evidence="11 12">
    <name type="scientific">Muraenolepis orangiensis</name>
    <name type="common">Patagonian moray cod</name>
    <dbReference type="NCBI Taxonomy" id="630683"/>
    <lineage>
        <taxon>Eukaryota</taxon>
        <taxon>Metazoa</taxon>
        <taxon>Chordata</taxon>
        <taxon>Craniata</taxon>
        <taxon>Vertebrata</taxon>
        <taxon>Euteleostomi</taxon>
        <taxon>Actinopterygii</taxon>
        <taxon>Neopterygii</taxon>
        <taxon>Teleostei</taxon>
        <taxon>Neoteleostei</taxon>
        <taxon>Acanthomorphata</taxon>
        <taxon>Zeiogadaria</taxon>
        <taxon>Gadariae</taxon>
        <taxon>Gadiformes</taxon>
        <taxon>Muraenolepidoidei</taxon>
        <taxon>Muraenolepididae</taxon>
        <taxon>Muraenolepis</taxon>
    </lineage>
</organism>
<dbReference type="GO" id="GO:0004222">
    <property type="term" value="F:metalloendopeptidase activity"/>
    <property type="evidence" value="ECO:0007669"/>
    <property type="project" value="InterPro"/>
</dbReference>
<dbReference type="Pfam" id="PF05649">
    <property type="entry name" value="Peptidase_M13_N"/>
    <property type="match status" value="1"/>
</dbReference>
<evidence type="ECO:0000256" key="8">
    <source>
        <dbReference type="SAM" id="Phobius"/>
    </source>
</evidence>
<evidence type="ECO:0000259" key="10">
    <source>
        <dbReference type="Pfam" id="PF05649"/>
    </source>
</evidence>
<dbReference type="GO" id="GO:0046872">
    <property type="term" value="F:metal ion binding"/>
    <property type="evidence" value="ECO:0007669"/>
    <property type="project" value="UniProtKB-KW"/>
</dbReference>
<dbReference type="GO" id="GO:0016485">
    <property type="term" value="P:protein processing"/>
    <property type="evidence" value="ECO:0007669"/>
    <property type="project" value="TreeGrafter"/>
</dbReference>
<proteinExistence type="predicted"/>
<evidence type="ECO:0000256" key="6">
    <source>
        <dbReference type="ARBA" id="ARBA00023049"/>
    </source>
</evidence>
<accession>A0A9Q0E4Q9</accession>
<name>A0A9Q0E4Q9_9TELE</name>
<comment type="caution">
    <text evidence="11">The sequence shown here is derived from an EMBL/GenBank/DDBJ whole genome shotgun (WGS) entry which is preliminary data.</text>
</comment>
<comment type="cofactor">
    <cofactor evidence="1">
        <name>Zn(2+)</name>
        <dbReference type="ChEBI" id="CHEBI:29105"/>
    </cofactor>
</comment>
<feature type="transmembrane region" description="Helical" evidence="8">
    <location>
        <begin position="66"/>
        <end position="84"/>
    </location>
</feature>
<dbReference type="AlphaFoldDB" id="A0A9Q0E4Q9"/>
<evidence type="ECO:0000256" key="1">
    <source>
        <dbReference type="ARBA" id="ARBA00001947"/>
    </source>
</evidence>
<reference evidence="11" key="1">
    <citation type="submission" date="2022-07" db="EMBL/GenBank/DDBJ databases">
        <title>Chromosome-level genome of Muraenolepis orangiensis.</title>
        <authorList>
            <person name="Kim J."/>
        </authorList>
    </citation>
    <scope>NUCLEOTIDE SEQUENCE</scope>
    <source>
        <strain evidence="11">KU_S4_2022</strain>
        <tissue evidence="11">Muscle</tissue>
    </source>
</reference>
<keyword evidence="12" id="KW-1185">Reference proteome</keyword>
<evidence type="ECO:0000256" key="4">
    <source>
        <dbReference type="ARBA" id="ARBA00022801"/>
    </source>
</evidence>
<feature type="compositionally biased region" description="Polar residues" evidence="7">
    <location>
        <begin position="31"/>
        <end position="40"/>
    </location>
</feature>
<evidence type="ECO:0000313" key="11">
    <source>
        <dbReference type="EMBL" id="KAJ3598022.1"/>
    </source>
</evidence>
<feature type="region of interest" description="Disordered" evidence="7">
    <location>
        <begin position="142"/>
        <end position="168"/>
    </location>
</feature>
<dbReference type="PANTHER" id="PTHR11733">
    <property type="entry name" value="ZINC METALLOPROTEASE FAMILY M13 NEPRILYSIN-RELATED"/>
    <property type="match status" value="1"/>
</dbReference>
<gene>
    <name evidence="11" type="ORF">NHX12_001536</name>
</gene>
<keyword evidence="8" id="KW-0812">Transmembrane</keyword>
<keyword evidence="3" id="KW-0479">Metal-binding</keyword>
<dbReference type="InterPro" id="IPR000718">
    <property type="entry name" value="Peptidase_M13"/>
</dbReference>
<dbReference type="PANTHER" id="PTHR11733:SF128">
    <property type="entry name" value="KELL BLOOD GROUP GLYCOPROTEIN"/>
    <property type="match status" value="1"/>
</dbReference>
<dbReference type="Proteomes" id="UP001148018">
    <property type="component" value="Unassembled WGS sequence"/>
</dbReference>
<protein>
    <submittedName>
        <fullName evidence="11">Uncharacterized protein</fullName>
    </submittedName>
</protein>
<keyword evidence="6" id="KW-0482">Metalloprotease</keyword>
<feature type="domain" description="Peptidase M13 N-terminal" evidence="10">
    <location>
        <begin position="180"/>
        <end position="534"/>
    </location>
</feature>
<keyword evidence="8" id="KW-0472">Membrane</keyword>
<evidence type="ECO:0000259" key="9">
    <source>
        <dbReference type="Pfam" id="PF01431"/>
    </source>
</evidence>
<dbReference type="OrthoDB" id="6475849at2759"/>
<dbReference type="SUPFAM" id="SSF55486">
    <property type="entry name" value="Metalloproteases ('zincins'), catalytic domain"/>
    <property type="match status" value="1"/>
</dbReference>
<dbReference type="Gene3D" id="3.40.390.10">
    <property type="entry name" value="Collagenase (Catalytic Domain)"/>
    <property type="match status" value="1"/>
</dbReference>
<keyword evidence="8" id="KW-1133">Transmembrane helix</keyword>
<dbReference type="InterPro" id="IPR008753">
    <property type="entry name" value="Peptidase_M13_N"/>
</dbReference>
<dbReference type="Gene3D" id="1.10.1380.10">
    <property type="entry name" value="Neutral endopeptidase , domain2"/>
    <property type="match status" value="1"/>
</dbReference>
<dbReference type="Pfam" id="PF01431">
    <property type="entry name" value="Peptidase_M13"/>
    <property type="match status" value="1"/>
</dbReference>
<evidence type="ECO:0000256" key="2">
    <source>
        <dbReference type="ARBA" id="ARBA00022670"/>
    </source>
</evidence>
<evidence type="ECO:0000256" key="5">
    <source>
        <dbReference type="ARBA" id="ARBA00022833"/>
    </source>
</evidence>
<dbReference type="EMBL" id="JANIIK010000109">
    <property type="protein sequence ID" value="KAJ3598022.1"/>
    <property type="molecule type" value="Genomic_DNA"/>
</dbReference>
<evidence type="ECO:0000313" key="12">
    <source>
        <dbReference type="Proteomes" id="UP001148018"/>
    </source>
</evidence>
<dbReference type="InterPro" id="IPR042089">
    <property type="entry name" value="Peptidase_M13_dom_2"/>
</dbReference>
<evidence type="ECO:0000256" key="7">
    <source>
        <dbReference type="SAM" id="MobiDB-lite"/>
    </source>
</evidence>
<keyword evidence="2" id="KW-0645">Protease</keyword>
<evidence type="ECO:0000256" key="3">
    <source>
        <dbReference type="ARBA" id="ARBA00022723"/>
    </source>
</evidence>
<feature type="region of interest" description="Disordered" evidence="7">
    <location>
        <begin position="1"/>
        <end position="57"/>
    </location>
</feature>
<keyword evidence="4" id="KW-0378">Hydrolase</keyword>
<dbReference type="PROSITE" id="PS51885">
    <property type="entry name" value="NEPRILYSIN"/>
    <property type="match status" value="1"/>
</dbReference>